<dbReference type="RefSeq" id="WP_186735045.1">
    <property type="nucleotide sequence ID" value="NZ_JABWRJ020000004.1"/>
</dbReference>
<sequence>MSTTPELKTARLLLRALQLSDAEAIQQLFPQWEVVRYLNAKVPWPYPPDGALSYLRDACLPAMAAGREWHWSIRLLTQPEQLIGSISLMDLPDNHRGFWVAPAWQGQGYITEACEVIDAFWFLTLGREVMRVPKAVPNEASRRISQRGGMRLLRTGQGDFVSGRLPQEVWEITRQQWLDRQSARRDADVRPR</sequence>
<proteinExistence type="predicted"/>
<accession>A0A923K2N5</accession>
<dbReference type="Pfam" id="PF13302">
    <property type="entry name" value="Acetyltransf_3"/>
    <property type="match status" value="1"/>
</dbReference>
<protein>
    <submittedName>
        <fullName evidence="2">GNAT family N-acetyltransferase</fullName>
    </submittedName>
</protein>
<reference evidence="2" key="2">
    <citation type="submission" date="2020-07" db="EMBL/GenBank/DDBJ databases">
        <authorList>
            <person name="Lood C."/>
            <person name="Girard L."/>
        </authorList>
    </citation>
    <scope>NUCLEOTIDE SEQUENCE</scope>
    <source>
        <strain evidence="2">BW13M1</strain>
    </source>
</reference>
<evidence type="ECO:0000313" key="2">
    <source>
        <dbReference type="EMBL" id="MBC3448689.1"/>
    </source>
</evidence>
<dbReference type="SUPFAM" id="SSF55729">
    <property type="entry name" value="Acyl-CoA N-acyltransferases (Nat)"/>
    <property type="match status" value="1"/>
</dbReference>
<dbReference type="AlphaFoldDB" id="A0A923K2N5"/>
<dbReference type="InterPro" id="IPR016181">
    <property type="entry name" value="Acyl_CoA_acyltransferase"/>
</dbReference>
<organism evidence="2">
    <name type="scientific">Pseudomonas peradeniyensis</name>
    <dbReference type="NCBI Taxonomy" id="2745488"/>
    <lineage>
        <taxon>Bacteria</taxon>
        <taxon>Pseudomonadati</taxon>
        <taxon>Pseudomonadota</taxon>
        <taxon>Gammaproteobacteria</taxon>
        <taxon>Pseudomonadales</taxon>
        <taxon>Pseudomonadaceae</taxon>
        <taxon>Pseudomonas</taxon>
    </lineage>
</organism>
<dbReference type="InterPro" id="IPR000182">
    <property type="entry name" value="GNAT_dom"/>
</dbReference>
<dbReference type="InterPro" id="IPR051531">
    <property type="entry name" value="N-acetyltransferase"/>
</dbReference>
<reference evidence="2" key="1">
    <citation type="journal article" date="2020" name="Microorganisms">
        <title>Reliable Identification of Environmental Pseudomonas Isolates Using the rpoD Gene.</title>
        <authorList>
            <consortium name="The Broad Institute Genome Sequencing Platform"/>
            <person name="Girard L."/>
            <person name="Lood C."/>
            <person name="Rokni-Zadeh H."/>
            <person name="van Noort V."/>
            <person name="Lavigne R."/>
            <person name="De Mot R."/>
        </authorList>
    </citation>
    <scope>NUCLEOTIDE SEQUENCE</scope>
    <source>
        <strain evidence="2">BW13M1</strain>
    </source>
</reference>
<name>A0A923K2N5_9PSED</name>
<gene>
    <name evidence="2" type="ORF">HU751_23180</name>
</gene>
<dbReference type="GO" id="GO:0016747">
    <property type="term" value="F:acyltransferase activity, transferring groups other than amino-acyl groups"/>
    <property type="evidence" value="ECO:0007669"/>
    <property type="project" value="InterPro"/>
</dbReference>
<feature type="domain" description="N-acetyltransferase" evidence="1">
    <location>
        <begin position="11"/>
        <end position="151"/>
    </location>
</feature>
<dbReference type="Gene3D" id="3.40.630.30">
    <property type="match status" value="1"/>
</dbReference>
<dbReference type="EMBL" id="JABWRJ010000043">
    <property type="protein sequence ID" value="MBC3448689.1"/>
    <property type="molecule type" value="Genomic_DNA"/>
</dbReference>
<evidence type="ECO:0000259" key="1">
    <source>
        <dbReference type="Pfam" id="PF13302"/>
    </source>
</evidence>
<dbReference type="PANTHER" id="PTHR43792">
    <property type="entry name" value="GNAT FAMILY, PUTATIVE (AFU_ORTHOLOGUE AFUA_3G00765)-RELATED-RELATED"/>
    <property type="match status" value="1"/>
</dbReference>
<comment type="caution">
    <text evidence="2">The sequence shown here is derived from an EMBL/GenBank/DDBJ whole genome shotgun (WGS) entry which is preliminary data.</text>
</comment>